<dbReference type="AlphaFoldDB" id="A0A4C2AE43"/>
<dbReference type="OrthoDB" id="6575720at2759"/>
<accession>A0A4C2AE43</accession>
<reference evidence="1 2" key="1">
    <citation type="journal article" date="2019" name="Commun. Biol.">
        <title>The bagworm genome reveals a unique fibroin gene that provides high tensile strength.</title>
        <authorList>
            <person name="Kono N."/>
            <person name="Nakamura H."/>
            <person name="Ohtoshi R."/>
            <person name="Tomita M."/>
            <person name="Numata K."/>
            <person name="Arakawa K."/>
        </authorList>
    </citation>
    <scope>NUCLEOTIDE SEQUENCE [LARGE SCALE GENOMIC DNA]</scope>
</reference>
<comment type="caution">
    <text evidence="1">The sequence shown here is derived from an EMBL/GenBank/DDBJ whole genome shotgun (WGS) entry which is preliminary data.</text>
</comment>
<name>A0A4C2AE43_EUMVA</name>
<dbReference type="Proteomes" id="UP000299102">
    <property type="component" value="Unassembled WGS sequence"/>
</dbReference>
<proteinExistence type="predicted"/>
<keyword evidence="2" id="KW-1185">Reference proteome</keyword>
<evidence type="ECO:0000313" key="1">
    <source>
        <dbReference type="EMBL" id="GBP97265.1"/>
    </source>
</evidence>
<sequence>MKIKRQMLRTRMRRLESNFIQKQHWTPASKKPVGANFGTANLVTSMLRLVGFDATKLGALAINALIMIASAIGNTLMGTTTGQPFKNASHKFKILEKVQRKMLKLVRKKNILQRAPTQSGA</sequence>
<evidence type="ECO:0000313" key="2">
    <source>
        <dbReference type="Proteomes" id="UP000299102"/>
    </source>
</evidence>
<gene>
    <name evidence="1" type="ORF">EVAR_68264_1</name>
</gene>
<dbReference type="EMBL" id="BGZK01002908">
    <property type="protein sequence ID" value="GBP97265.1"/>
    <property type="molecule type" value="Genomic_DNA"/>
</dbReference>
<organism evidence="1 2">
    <name type="scientific">Eumeta variegata</name>
    <name type="common">Bagworm moth</name>
    <name type="synonym">Eumeta japonica</name>
    <dbReference type="NCBI Taxonomy" id="151549"/>
    <lineage>
        <taxon>Eukaryota</taxon>
        <taxon>Metazoa</taxon>
        <taxon>Ecdysozoa</taxon>
        <taxon>Arthropoda</taxon>
        <taxon>Hexapoda</taxon>
        <taxon>Insecta</taxon>
        <taxon>Pterygota</taxon>
        <taxon>Neoptera</taxon>
        <taxon>Endopterygota</taxon>
        <taxon>Lepidoptera</taxon>
        <taxon>Glossata</taxon>
        <taxon>Ditrysia</taxon>
        <taxon>Tineoidea</taxon>
        <taxon>Psychidae</taxon>
        <taxon>Oiketicinae</taxon>
        <taxon>Eumeta</taxon>
    </lineage>
</organism>
<protein>
    <submittedName>
        <fullName evidence="1">Uncharacterized protein</fullName>
    </submittedName>
</protein>